<dbReference type="Proteomes" id="UP001579974">
    <property type="component" value="Unassembled WGS sequence"/>
</dbReference>
<feature type="transmembrane region" description="Helical" evidence="2">
    <location>
        <begin position="91"/>
        <end position="109"/>
    </location>
</feature>
<dbReference type="SUPFAM" id="SSF103481">
    <property type="entry name" value="Multidrug resistance efflux transporter EmrE"/>
    <property type="match status" value="1"/>
</dbReference>
<feature type="transmembrane region" description="Helical" evidence="2">
    <location>
        <begin position="62"/>
        <end position="85"/>
    </location>
</feature>
<feature type="transmembrane region" description="Helical" evidence="2">
    <location>
        <begin position="7"/>
        <end position="25"/>
    </location>
</feature>
<comment type="caution">
    <text evidence="3">The sequence shown here is derived from an EMBL/GenBank/DDBJ whole genome shotgun (WGS) entry which is preliminary data.</text>
</comment>
<evidence type="ECO:0000313" key="3">
    <source>
        <dbReference type="EMBL" id="MFB5189335.1"/>
    </source>
</evidence>
<feature type="transmembrane region" description="Helical" evidence="2">
    <location>
        <begin position="31"/>
        <end position="50"/>
    </location>
</feature>
<accession>A0ABV5AAQ6</accession>
<name>A0ABV5AAQ6_9BACL</name>
<comment type="subcellular location">
    <subcellularLocation>
        <location evidence="1">Endomembrane system</location>
        <topology evidence="1">Multi-pass membrane protein</topology>
    </subcellularLocation>
</comment>
<dbReference type="EMBL" id="JBDXSU010000002">
    <property type="protein sequence ID" value="MFB5189335.1"/>
    <property type="molecule type" value="Genomic_DNA"/>
</dbReference>
<keyword evidence="2" id="KW-1133">Transmembrane helix</keyword>
<evidence type="ECO:0000313" key="4">
    <source>
        <dbReference type="Proteomes" id="UP001579974"/>
    </source>
</evidence>
<keyword evidence="2" id="KW-0812">Transmembrane</keyword>
<keyword evidence="2" id="KW-0472">Membrane</keyword>
<dbReference type="InterPro" id="IPR037185">
    <property type="entry name" value="EmrE-like"/>
</dbReference>
<dbReference type="Gene3D" id="1.10.3730.20">
    <property type="match status" value="1"/>
</dbReference>
<reference evidence="3 4" key="1">
    <citation type="journal article" date="2024" name="Int. J. Mol. Sci.">
        <title>Exploration of Alicyclobacillus spp. Genome in Search of Antibiotic Resistance.</title>
        <authorList>
            <person name="Bucka-Kolendo J."/>
            <person name="Kiousi D.E."/>
            <person name="Dekowska A."/>
            <person name="Mikolajczuk-Szczyrba A."/>
            <person name="Karadedos D.M."/>
            <person name="Michael P."/>
            <person name="Galanis A."/>
            <person name="Sokolowska B."/>
        </authorList>
    </citation>
    <scope>NUCLEOTIDE SEQUENCE [LARGE SCALE GENOMIC DNA]</scope>
    <source>
        <strain evidence="3 4">KKP 3000</strain>
    </source>
</reference>
<sequence>MRWWMGITLNTVYFGVVWILSSKFIPTSKQFLFQLCSIPLMFVFNWLYAVGVNLAYKQNVPLFAVSLFNTVLGVGISVVGGWLFLHQSLNWKQAVGAAIILLGVFVLNYKQA</sequence>
<evidence type="ECO:0000256" key="2">
    <source>
        <dbReference type="SAM" id="Phobius"/>
    </source>
</evidence>
<protein>
    <recommendedName>
        <fullName evidence="5">EamA domain-containing protein</fullName>
    </recommendedName>
</protein>
<evidence type="ECO:0000256" key="1">
    <source>
        <dbReference type="ARBA" id="ARBA00004127"/>
    </source>
</evidence>
<proteinExistence type="predicted"/>
<gene>
    <name evidence="3" type="ORF">KKP3000_002342</name>
</gene>
<keyword evidence="4" id="KW-1185">Reference proteome</keyword>
<organism evidence="3 4">
    <name type="scientific">Alicyclobacillus fastidiosus</name>
    <dbReference type="NCBI Taxonomy" id="392011"/>
    <lineage>
        <taxon>Bacteria</taxon>
        <taxon>Bacillati</taxon>
        <taxon>Bacillota</taxon>
        <taxon>Bacilli</taxon>
        <taxon>Bacillales</taxon>
        <taxon>Alicyclobacillaceae</taxon>
        <taxon>Alicyclobacillus</taxon>
    </lineage>
</organism>
<dbReference type="RefSeq" id="WP_275476775.1">
    <property type="nucleotide sequence ID" value="NZ_CP162940.1"/>
</dbReference>
<evidence type="ECO:0008006" key="5">
    <source>
        <dbReference type="Google" id="ProtNLM"/>
    </source>
</evidence>